<dbReference type="InterPro" id="IPR015424">
    <property type="entry name" value="PyrdxlP-dep_Trfase"/>
</dbReference>
<dbReference type="KEGG" id="tcb:TCARB_0332"/>
<dbReference type="Gene3D" id="3.90.1150.10">
    <property type="entry name" value="Aspartate Aminotransferase, domain 1"/>
    <property type="match status" value="1"/>
</dbReference>
<organism evidence="8 9">
    <name type="scientific">Thermofilum adornatum 1505</name>
    <dbReference type="NCBI Taxonomy" id="697581"/>
    <lineage>
        <taxon>Archaea</taxon>
        <taxon>Thermoproteota</taxon>
        <taxon>Thermoprotei</taxon>
        <taxon>Thermofilales</taxon>
        <taxon>Thermofilaceae</taxon>
        <taxon>Thermofilum</taxon>
    </lineage>
</organism>
<dbReference type="GO" id="GO:0030170">
    <property type="term" value="F:pyridoxal phosphate binding"/>
    <property type="evidence" value="ECO:0007669"/>
    <property type="project" value="InterPro"/>
</dbReference>
<dbReference type="InterPro" id="IPR000192">
    <property type="entry name" value="Aminotrans_V_dom"/>
</dbReference>
<dbReference type="SUPFAM" id="SSF53383">
    <property type="entry name" value="PLP-dependent transferases"/>
    <property type="match status" value="1"/>
</dbReference>
<dbReference type="AlphaFoldDB" id="A0A3G1A4H5"/>
<dbReference type="InterPro" id="IPR010970">
    <property type="entry name" value="Cys_dSase_SufS"/>
</dbReference>
<dbReference type="InterPro" id="IPR015422">
    <property type="entry name" value="PyrdxlP-dep_Trfase_small"/>
</dbReference>
<comment type="catalytic activity">
    <reaction evidence="6">
        <text>(sulfur carrier)-H + L-cysteine = (sulfur carrier)-SH + L-alanine</text>
        <dbReference type="Rhea" id="RHEA:43892"/>
        <dbReference type="Rhea" id="RHEA-COMP:14737"/>
        <dbReference type="Rhea" id="RHEA-COMP:14739"/>
        <dbReference type="ChEBI" id="CHEBI:29917"/>
        <dbReference type="ChEBI" id="CHEBI:35235"/>
        <dbReference type="ChEBI" id="CHEBI:57972"/>
        <dbReference type="ChEBI" id="CHEBI:64428"/>
        <dbReference type="EC" id="2.8.1.7"/>
    </reaction>
</comment>
<proteinExistence type="inferred from homology"/>
<gene>
    <name evidence="8" type="ORF">TCARB_0332</name>
</gene>
<dbReference type="InterPro" id="IPR015421">
    <property type="entry name" value="PyrdxlP-dep_Trfase_major"/>
</dbReference>
<dbReference type="Proteomes" id="UP000266720">
    <property type="component" value="Chromosome"/>
</dbReference>
<evidence type="ECO:0000313" key="9">
    <source>
        <dbReference type="Proteomes" id="UP000266720"/>
    </source>
</evidence>
<reference evidence="9" key="1">
    <citation type="book" date="2010" name="EXTREMOPHILES" publisher="0:0-0">
        <title>Complete genome sequences of ten hyperthermophilic archaea reveal their metabolic capabilities and possible ecological roles.</title>
        <editorList>
            <person name="?"/>
        </editorList>
        <authorList>
            <person name="Ravin N.V."/>
            <person name="Mardanov A.V."/>
            <person name="Bonch-Osmolovskaya E.A."/>
            <person name="Skryabin K.G."/>
        </authorList>
    </citation>
    <scope>NUCLEOTIDE SEQUENCE [LARGE SCALE GENOMIC DNA]</scope>
    <source>
        <strain evidence="9">1505</strain>
    </source>
</reference>
<evidence type="ECO:0000256" key="5">
    <source>
        <dbReference type="ARBA" id="ARBA00022898"/>
    </source>
</evidence>
<keyword evidence="4 8" id="KW-0808">Transferase</keyword>
<dbReference type="EC" id="2.8.1.7" evidence="3"/>
<dbReference type="InterPro" id="IPR016454">
    <property type="entry name" value="Cysteine_dSase"/>
</dbReference>
<keyword evidence="5" id="KW-0663">Pyridoxal phosphate</keyword>
<evidence type="ECO:0000313" key="8">
    <source>
        <dbReference type="EMBL" id="AJB41406.1"/>
    </source>
</evidence>
<dbReference type="STRING" id="697581.TCARB_0332"/>
<accession>A0A3G1A4H5</accession>
<dbReference type="PANTHER" id="PTHR43586">
    <property type="entry name" value="CYSTEINE DESULFURASE"/>
    <property type="match status" value="1"/>
</dbReference>
<dbReference type="PIRSF" id="PIRSF005572">
    <property type="entry name" value="NifS"/>
    <property type="match status" value="1"/>
</dbReference>
<comment type="similarity">
    <text evidence="2">Belongs to the class-V pyridoxal-phosphate-dependent aminotransferase family. Csd subfamily.</text>
</comment>
<protein>
    <recommendedName>
        <fullName evidence="3">cysteine desulfurase</fullName>
        <ecNumber evidence="3">2.8.1.7</ecNumber>
    </recommendedName>
</protein>
<comment type="cofactor">
    <cofactor evidence="1">
        <name>pyridoxal 5'-phosphate</name>
        <dbReference type="ChEBI" id="CHEBI:597326"/>
    </cofactor>
</comment>
<evidence type="ECO:0000256" key="1">
    <source>
        <dbReference type="ARBA" id="ARBA00001933"/>
    </source>
</evidence>
<dbReference type="NCBIfam" id="TIGR01979">
    <property type="entry name" value="sufS"/>
    <property type="match status" value="1"/>
</dbReference>
<dbReference type="Pfam" id="PF00266">
    <property type="entry name" value="Aminotran_5"/>
    <property type="match status" value="1"/>
</dbReference>
<name>A0A3G1A4H5_9CREN</name>
<sequence>MEILLNVSGIRKDFPVLEKKIHGKQLVYFDNAATTQKPIQVLEAVEQFYRTIYANVGRSVHELGLRATEAYEESRKIVSAFIGAMPDELVFTKQTTEAINLAAYSLLASGMISRGDLILTTRMEHHSNLLPWVRVAKLAGARLRIVNVDEEGRLDMGDFDKALAMGPRVVAVTHVSNVTGVVNPVKEICREAHSHGAVCLVDGAQSAPHMPIDVKEIDADFFAFSGHKMLGPMGIGGLYIRRELAEKLEPPFPGGGAISLVECQEDNCSAEWLHAPHKFEAGTPNVAGAVGLARAVEYLKTLGMGEVEEHEKMLTKRLLEVLEDLEVKIYGPLEVKDRLGVVSFNVEGLTPHEVASMLDLEGIAIRSGHHCALPLVKRLGSPIGTARASLYLYNTEEEIEYFARVLEKIKKMAKS</sequence>
<dbReference type="Gene3D" id="3.40.640.10">
    <property type="entry name" value="Type I PLP-dependent aspartate aminotransferase-like (Major domain)"/>
    <property type="match status" value="1"/>
</dbReference>
<evidence type="ECO:0000259" key="7">
    <source>
        <dbReference type="Pfam" id="PF00266"/>
    </source>
</evidence>
<dbReference type="CDD" id="cd06453">
    <property type="entry name" value="SufS_like"/>
    <property type="match status" value="1"/>
</dbReference>
<dbReference type="GO" id="GO:0031071">
    <property type="term" value="F:cysteine desulfurase activity"/>
    <property type="evidence" value="ECO:0007669"/>
    <property type="project" value="UniProtKB-EC"/>
</dbReference>
<evidence type="ECO:0000256" key="2">
    <source>
        <dbReference type="ARBA" id="ARBA00010447"/>
    </source>
</evidence>
<evidence type="ECO:0000256" key="4">
    <source>
        <dbReference type="ARBA" id="ARBA00022679"/>
    </source>
</evidence>
<dbReference type="PANTHER" id="PTHR43586:SF8">
    <property type="entry name" value="CYSTEINE DESULFURASE 1, CHLOROPLASTIC"/>
    <property type="match status" value="1"/>
</dbReference>
<evidence type="ECO:0000256" key="3">
    <source>
        <dbReference type="ARBA" id="ARBA00012239"/>
    </source>
</evidence>
<dbReference type="EMBL" id="CP007493">
    <property type="protein sequence ID" value="AJB41406.1"/>
    <property type="molecule type" value="Genomic_DNA"/>
</dbReference>
<dbReference type="GO" id="GO:0006534">
    <property type="term" value="P:cysteine metabolic process"/>
    <property type="evidence" value="ECO:0007669"/>
    <property type="project" value="InterPro"/>
</dbReference>
<evidence type="ECO:0000256" key="6">
    <source>
        <dbReference type="ARBA" id="ARBA00050776"/>
    </source>
</evidence>
<feature type="domain" description="Aminotransferase class V" evidence="7">
    <location>
        <begin position="27"/>
        <end position="402"/>
    </location>
</feature>